<dbReference type="AlphaFoldDB" id="A0A0F9IMU2"/>
<reference evidence="1" key="1">
    <citation type="journal article" date="2015" name="Nature">
        <title>Complex archaea that bridge the gap between prokaryotes and eukaryotes.</title>
        <authorList>
            <person name="Spang A."/>
            <person name="Saw J.H."/>
            <person name="Jorgensen S.L."/>
            <person name="Zaremba-Niedzwiedzka K."/>
            <person name="Martijn J."/>
            <person name="Lind A.E."/>
            <person name="van Eijk R."/>
            <person name="Schleper C."/>
            <person name="Guy L."/>
            <person name="Ettema T.J."/>
        </authorList>
    </citation>
    <scope>NUCLEOTIDE SEQUENCE</scope>
</reference>
<comment type="caution">
    <text evidence="1">The sequence shown here is derived from an EMBL/GenBank/DDBJ whole genome shotgun (WGS) entry which is preliminary data.</text>
</comment>
<proteinExistence type="predicted"/>
<dbReference type="EMBL" id="LAZR01012037">
    <property type="protein sequence ID" value="KKM46505.1"/>
    <property type="molecule type" value="Genomic_DNA"/>
</dbReference>
<sequence>MKERTAGLTAVVACVIKGNPSLEISPNVTQPVYLMGKRLDDDESYFRRGNHGD</sequence>
<protein>
    <submittedName>
        <fullName evidence="1">Uncharacterized protein</fullName>
    </submittedName>
</protein>
<organism evidence="1">
    <name type="scientific">marine sediment metagenome</name>
    <dbReference type="NCBI Taxonomy" id="412755"/>
    <lineage>
        <taxon>unclassified sequences</taxon>
        <taxon>metagenomes</taxon>
        <taxon>ecological metagenomes</taxon>
    </lineage>
</organism>
<accession>A0A0F9IMU2</accession>
<gene>
    <name evidence="1" type="ORF">LCGC14_1559920</name>
</gene>
<name>A0A0F9IMU2_9ZZZZ</name>
<evidence type="ECO:0000313" key="1">
    <source>
        <dbReference type="EMBL" id="KKM46505.1"/>
    </source>
</evidence>